<dbReference type="SUPFAM" id="SSF109885">
    <property type="entry name" value="I/LWEQ domain"/>
    <property type="match status" value="1"/>
</dbReference>
<dbReference type="GO" id="GO:0080025">
    <property type="term" value="F:phosphatidylinositol-3,5-bisphosphate binding"/>
    <property type="evidence" value="ECO:0007669"/>
    <property type="project" value="TreeGrafter"/>
</dbReference>
<dbReference type="InterPro" id="IPR030224">
    <property type="entry name" value="Sla2_fam"/>
</dbReference>
<dbReference type="InterPro" id="IPR035964">
    <property type="entry name" value="I/LWEQ_dom_sf"/>
</dbReference>
<dbReference type="GO" id="GO:0030136">
    <property type="term" value="C:clathrin-coated vesicle"/>
    <property type="evidence" value="ECO:0007669"/>
    <property type="project" value="TreeGrafter"/>
</dbReference>
<dbReference type="Pfam" id="PF07651">
    <property type="entry name" value="ANTH"/>
    <property type="match status" value="1"/>
</dbReference>
<dbReference type="InterPro" id="IPR011417">
    <property type="entry name" value="ANTH_dom"/>
</dbReference>
<dbReference type="GO" id="GO:0048268">
    <property type="term" value="P:clathrin coat assembly"/>
    <property type="evidence" value="ECO:0007669"/>
    <property type="project" value="TreeGrafter"/>
</dbReference>
<name>A0A7R9G1N1_TIMSH</name>
<keyword evidence="2" id="KW-0963">Cytoplasm</keyword>
<feature type="domain" description="I/LWEQ" evidence="4">
    <location>
        <begin position="585"/>
        <end position="826"/>
    </location>
</feature>
<dbReference type="GO" id="GO:0051015">
    <property type="term" value="F:actin filament binding"/>
    <property type="evidence" value="ECO:0007669"/>
    <property type="project" value="TreeGrafter"/>
</dbReference>
<dbReference type="EMBL" id="OC002838">
    <property type="protein sequence ID" value="CAD7262460.1"/>
    <property type="molecule type" value="Genomic_DNA"/>
</dbReference>
<evidence type="ECO:0000256" key="2">
    <source>
        <dbReference type="ARBA" id="ARBA00022490"/>
    </source>
</evidence>
<evidence type="ECO:0000313" key="5">
    <source>
        <dbReference type="EMBL" id="CAD7262460.1"/>
    </source>
</evidence>
<dbReference type="GO" id="GO:0043325">
    <property type="term" value="F:phosphatidylinositol-3,4-bisphosphate binding"/>
    <property type="evidence" value="ECO:0007669"/>
    <property type="project" value="TreeGrafter"/>
</dbReference>
<evidence type="ECO:0000259" key="4">
    <source>
        <dbReference type="PROSITE" id="PS50945"/>
    </source>
</evidence>
<dbReference type="PANTHER" id="PTHR10407">
    <property type="entry name" value="HUNTINGTIN INTERACTING PROTEIN 1"/>
    <property type="match status" value="1"/>
</dbReference>
<sequence>MSVEMFDYMDNILELQTSIFGSLDMSRSNSMTSCGQCRLAPLIPCIQDSSQLYDYCVKILFKLHASLPPDILIGHRERFLKQFKELRQFYINASTMQYFKTLIQIPLLPDVSSVACSFPILPDKPPNFLIQAELRSYVTPVVILPAEEPSPPESDAVDGTLIDTSDSGSTGEFVDFNHHQNGSISPDILAERDSLIEQLQMEMGRLRSEIQRLQRVVEQLHDKIGDLETQLATKDSELLQEKQLKDDLMQQTVVMSRYQETEEVKEGFGNQINLCRDRGLNPGPQHRSPADTLPLENQVIEEKFKTVDGKFQKLKEVYTKLRDEHVQLIRQKASLEKELKLADKMTVFAQAANNFITSICVHVSVRDPQKADVVKQLEGDRLLAQSVQASMEAKLREITVEKSRAQETLQKSSALEGELEILRAAQEAARTETLVSSRRAEAIVQKSIEDVDNPALSAVKCSPDYFRSLTEPVLKLLDEVDSSFHDFNGDSSSSTIEPLVQSVGQMAHSLANYLLHGKATSNISPDIEFGESIEEVCKLVGSDAVILLRNMKDRSKAADVPGNVAAAKARVGQVDALVEKLMARLQGDTKEIIGDLVEDELASMDKAIEEAANRIEDMLRKSRAADSGIKLEVNEKILDSCTNLMRAIRELVKKSRLLQAEIVLQGKGTASATEFYKRNHQWTEGLISAAKAVGMGAKFLLTAADKVVRGEGKFEQLMVASQEIAASTAQLVVASRVKAERNSANLGALSLASKGVTQATGVVVATSKSCSEMVEESEDLDVSGLSLHQAKRLEMESQVRVLELEANLQKERERLATLRRRHYRLAGELEGWEQQIFTKQFLDYYLLLGSHFRPPGNNNPNHKASVAVLEIQQPISYYLFPLALLSRGFVSYIR</sequence>
<dbReference type="PROSITE" id="PS50945">
    <property type="entry name" value="I_LWEQ"/>
    <property type="match status" value="1"/>
</dbReference>
<evidence type="ECO:0000256" key="1">
    <source>
        <dbReference type="ARBA" id="ARBA00004496"/>
    </source>
</evidence>
<proteinExistence type="predicted"/>
<dbReference type="GO" id="GO:0032051">
    <property type="term" value="F:clathrin light chain binding"/>
    <property type="evidence" value="ECO:0007669"/>
    <property type="project" value="TreeGrafter"/>
</dbReference>
<organism evidence="5">
    <name type="scientific">Timema shepardi</name>
    <name type="common">Walking stick</name>
    <dbReference type="NCBI Taxonomy" id="629360"/>
    <lineage>
        <taxon>Eukaryota</taxon>
        <taxon>Metazoa</taxon>
        <taxon>Ecdysozoa</taxon>
        <taxon>Arthropoda</taxon>
        <taxon>Hexapoda</taxon>
        <taxon>Insecta</taxon>
        <taxon>Pterygota</taxon>
        <taxon>Neoptera</taxon>
        <taxon>Polyneoptera</taxon>
        <taxon>Phasmatodea</taxon>
        <taxon>Timematodea</taxon>
        <taxon>Timematoidea</taxon>
        <taxon>Timematidae</taxon>
        <taxon>Timema</taxon>
    </lineage>
</organism>
<dbReference type="PANTHER" id="PTHR10407:SF15">
    <property type="entry name" value="HUNTINGTIN INTERACTING PROTEIN 1"/>
    <property type="match status" value="1"/>
</dbReference>
<dbReference type="GO" id="GO:0007015">
    <property type="term" value="P:actin filament organization"/>
    <property type="evidence" value="ECO:0007669"/>
    <property type="project" value="TreeGrafter"/>
</dbReference>
<keyword evidence="3" id="KW-0175">Coiled coil</keyword>
<dbReference type="SMART" id="SM00307">
    <property type="entry name" value="ILWEQ"/>
    <property type="match status" value="1"/>
</dbReference>
<dbReference type="GO" id="GO:0006897">
    <property type="term" value="P:endocytosis"/>
    <property type="evidence" value="ECO:0007669"/>
    <property type="project" value="InterPro"/>
</dbReference>
<dbReference type="AlphaFoldDB" id="A0A7R9G1N1"/>
<dbReference type="Gene3D" id="1.20.5.1700">
    <property type="match status" value="1"/>
</dbReference>
<accession>A0A7R9G1N1</accession>
<gene>
    <name evidence="5" type="ORF">TSIB3V08_LOCUS6566</name>
</gene>
<comment type="subcellular location">
    <subcellularLocation>
        <location evidence="1">Cytoplasm</location>
    </subcellularLocation>
</comment>
<dbReference type="InterPro" id="IPR002558">
    <property type="entry name" value="ILWEQ_dom"/>
</dbReference>
<reference evidence="5" key="1">
    <citation type="submission" date="2020-11" db="EMBL/GenBank/DDBJ databases">
        <authorList>
            <person name="Tran Van P."/>
        </authorList>
    </citation>
    <scope>NUCLEOTIDE SEQUENCE</scope>
</reference>
<dbReference type="FunFam" id="1.20.1410.10:FF:000006">
    <property type="entry name" value="Huntingtin interacting protein"/>
    <property type="match status" value="1"/>
</dbReference>
<feature type="coiled-coil region" evidence="3">
    <location>
        <begin position="311"/>
        <end position="345"/>
    </location>
</feature>
<protein>
    <recommendedName>
        <fullName evidence="4">I/LWEQ domain-containing protein</fullName>
    </recommendedName>
</protein>
<dbReference type="GO" id="GO:0030864">
    <property type="term" value="C:cortical actin cytoskeleton"/>
    <property type="evidence" value="ECO:0007669"/>
    <property type="project" value="TreeGrafter"/>
</dbReference>
<dbReference type="Gene3D" id="1.20.1410.10">
    <property type="entry name" value="I/LWEQ domain"/>
    <property type="match status" value="1"/>
</dbReference>
<dbReference type="GO" id="GO:0035615">
    <property type="term" value="F:clathrin adaptor activity"/>
    <property type="evidence" value="ECO:0007669"/>
    <property type="project" value="TreeGrafter"/>
</dbReference>
<evidence type="ECO:0000256" key="3">
    <source>
        <dbReference type="SAM" id="Coils"/>
    </source>
</evidence>
<dbReference type="Pfam" id="PF01608">
    <property type="entry name" value="I_LWEQ"/>
    <property type="match status" value="1"/>
</dbReference>
<feature type="coiled-coil region" evidence="3">
    <location>
        <begin position="196"/>
        <end position="237"/>
    </location>
</feature>